<protein>
    <submittedName>
        <fullName evidence="1">DUF2971 domain-containing protein</fullName>
    </submittedName>
</protein>
<sequence>MYVARRLNQIAKDLNVGLSVIVNFLAEKGYVIENKPTTKLSPEQVETLLNAFENTGDISYYKIDPEILSNKKMGLSKNNKLSSVERIEEIRREKGVPKTVFKYFGTQNYSLDCLRHKYLYYSSPQDFNDPFDCHTCLVSFKTSKSRYNDEQISRFRKRAKSLGVCCYSRRKDSMLMWSHYADKHKGFCVEFNNSNKQGRVAPLDVNYVDEFISADFRANAEDAIFNLIYTKSLDWSYEEEMRQIASSLITPQDRKIKLHDDDLKAIYFGVNCEDKVKKEIISIIKDNYNNQVEVELYQAYIKENEFKIEFTKVNSV</sequence>
<name>A0ABR7MGF7_9BACT</name>
<evidence type="ECO:0000313" key="2">
    <source>
        <dbReference type="Proteomes" id="UP000622017"/>
    </source>
</evidence>
<gene>
    <name evidence="1" type="ORF">H8B15_02730</name>
</gene>
<accession>A0ABR7MGF7</accession>
<keyword evidence="2" id="KW-1185">Reference proteome</keyword>
<proteinExistence type="predicted"/>
<dbReference type="RefSeq" id="WP_187318131.1">
    <property type="nucleotide sequence ID" value="NZ_JACSCY010000002.1"/>
</dbReference>
<dbReference type="Pfam" id="PF11185">
    <property type="entry name" value="DUF2971"/>
    <property type="match status" value="1"/>
</dbReference>
<comment type="caution">
    <text evidence="1">The sequence shown here is derived from an EMBL/GenBank/DDBJ whole genome shotgun (WGS) entry which is preliminary data.</text>
</comment>
<dbReference type="EMBL" id="JACSCY010000002">
    <property type="protein sequence ID" value="MBC6609820.1"/>
    <property type="molecule type" value="Genomic_DNA"/>
</dbReference>
<reference evidence="1 2" key="1">
    <citation type="submission" date="2020-08" db="EMBL/GenBank/DDBJ databases">
        <title>Hymenobacter sp.</title>
        <authorList>
            <person name="Kim M.K."/>
        </authorList>
    </citation>
    <scope>NUCLEOTIDE SEQUENCE [LARGE SCALE GENOMIC DNA]</scope>
    <source>
        <strain evidence="1 2">BT507</strain>
    </source>
</reference>
<dbReference type="Proteomes" id="UP000622017">
    <property type="component" value="Unassembled WGS sequence"/>
</dbReference>
<evidence type="ECO:0000313" key="1">
    <source>
        <dbReference type="EMBL" id="MBC6609820.1"/>
    </source>
</evidence>
<organism evidence="1 2">
    <name type="scientific">Hymenobacter citatus</name>
    <dbReference type="NCBI Taxonomy" id="2763506"/>
    <lineage>
        <taxon>Bacteria</taxon>
        <taxon>Pseudomonadati</taxon>
        <taxon>Bacteroidota</taxon>
        <taxon>Cytophagia</taxon>
        <taxon>Cytophagales</taxon>
        <taxon>Hymenobacteraceae</taxon>
        <taxon>Hymenobacter</taxon>
    </lineage>
</organism>
<dbReference type="InterPro" id="IPR021352">
    <property type="entry name" value="DUF2971"/>
</dbReference>